<comment type="similarity">
    <text evidence="1 12">Belongs to the helicase family. DnaB subfamily.</text>
</comment>
<evidence type="ECO:0000256" key="12">
    <source>
        <dbReference type="RuleBase" id="RU362085"/>
    </source>
</evidence>
<dbReference type="EC" id="5.6.2.3" evidence="11 12"/>
<dbReference type="GO" id="GO:0006269">
    <property type="term" value="P:DNA replication, synthesis of primer"/>
    <property type="evidence" value="ECO:0007669"/>
    <property type="project" value="UniProtKB-UniRule"/>
</dbReference>
<dbReference type="InterPro" id="IPR016136">
    <property type="entry name" value="DNA_helicase_N/primase_C"/>
</dbReference>
<keyword evidence="3 12" id="KW-0235">DNA replication</keyword>
<evidence type="ECO:0000256" key="1">
    <source>
        <dbReference type="ARBA" id="ARBA00008428"/>
    </source>
</evidence>
<feature type="domain" description="SF4 helicase" evidence="13">
    <location>
        <begin position="196"/>
        <end position="466"/>
    </location>
</feature>
<reference evidence="14" key="1">
    <citation type="submission" date="2020-07" db="EMBL/GenBank/DDBJ databases">
        <title>Huge and variable diversity of episymbiotic CPR bacteria and DPANN archaea in groundwater ecosystems.</title>
        <authorList>
            <person name="He C.Y."/>
            <person name="Keren R."/>
            <person name="Whittaker M."/>
            <person name="Farag I.F."/>
            <person name="Doudna J."/>
            <person name="Cate J.H.D."/>
            <person name="Banfield J.F."/>
        </authorList>
    </citation>
    <scope>NUCLEOTIDE SEQUENCE</scope>
    <source>
        <strain evidence="14">NC_groundwater_418_Ag_B-0.1um_45_10</strain>
    </source>
</reference>
<evidence type="ECO:0000256" key="11">
    <source>
        <dbReference type="NCBIfam" id="TIGR00665"/>
    </source>
</evidence>
<keyword evidence="2 12" id="KW-0639">Primosome</keyword>
<comment type="function">
    <text evidence="12">The main replicative DNA helicase, it participates in initiation and elongation during chromosome replication. Travels ahead of the DNA replisome, separating dsDNA into templates for DNA synthesis. A processive ATP-dependent 5'-3' DNA helicase it has DNA-dependent ATPase activity.</text>
</comment>
<proteinExistence type="inferred from homology"/>
<organism evidence="14 15">
    <name type="scientific">Candidatus Sungiibacteriota bacterium</name>
    <dbReference type="NCBI Taxonomy" id="2750080"/>
    <lineage>
        <taxon>Bacteria</taxon>
        <taxon>Candidatus Sungiibacteriota</taxon>
    </lineage>
</organism>
<dbReference type="NCBIfam" id="TIGR00665">
    <property type="entry name" value="DnaB"/>
    <property type="match status" value="1"/>
</dbReference>
<dbReference type="AlphaFoldDB" id="A0A931YD98"/>
<dbReference type="GO" id="GO:1990077">
    <property type="term" value="C:primosome complex"/>
    <property type="evidence" value="ECO:0007669"/>
    <property type="project" value="UniProtKB-UniRule"/>
</dbReference>
<dbReference type="FunFam" id="1.10.860.10:FF:000001">
    <property type="entry name" value="Replicative DNA helicase"/>
    <property type="match status" value="1"/>
</dbReference>
<dbReference type="GO" id="GO:0005524">
    <property type="term" value="F:ATP binding"/>
    <property type="evidence" value="ECO:0007669"/>
    <property type="project" value="UniProtKB-UniRule"/>
</dbReference>
<comment type="caution">
    <text evidence="14">The sequence shown here is derived from an EMBL/GenBank/DDBJ whole genome shotgun (WGS) entry which is preliminary data.</text>
</comment>
<evidence type="ECO:0000256" key="5">
    <source>
        <dbReference type="ARBA" id="ARBA00022801"/>
    </source>
</evidence>
<evidence type="ECO:0000256" key="10">
    <source>
        <dbReference type="ARBA" id="ARBA00048954"/>
    </source>
</evidence>
<dbReference type="CDD" id="cd00984">
    <property type="entry name" value="DnaB_C"/>
    <property type="match status" value="1"/>
</dbReference>
<evidence type="ECO:0000256" key="8">
    <source>
        <dbReference type="ARBA" id="ARBA00023125"/>
    </source>
</evidence>
<dbReference type="PANTHER" id="PTHR30153">
    <property type="entry name" value="REPLICATIVE DNA HELICASE DNAB"/>
    <property type="match status" value="1"/>
</dbReference>
<dbReference type="SUPFAM" id="SSF52540">
    <property type="entry name" value="P-loop containing nucleoside triphosphate hydrolases"/>
    <property type="match status" value="1"/>
</dbReference>
<evidence type="ECO:0000256" key="9">
    <source>
        <dbReference type="ARBA" id="ARBA00023235"/>
    </source>
</evidence>
<dbReference type="GO" id="GO:0003677">
    <property type="term" value="F:DNA binding"/>
    <property type="evidence" value="ECO:0007669"/>
    <property type="project" value="UniProtKB-UniRule"/>
</dbReference>
<name>A0A931YD98_9BACT</name>
<dbReference type="InterPro" id="IPR007694">
    <property type="entry name" value="DNA_helicase_DnaB-like_C"/>
</dbReference>
<dbReference type="InterPro" id="IPR027417">
    <property type="entry name" value="P-loop_NTPase"/>
</dbReference>
<dbReference type="Pfam" id="PF00772">
    <property type="entry name" value="DnaB"/>
    <property type="match status" value="1"/>
</dbReference>
<keyword evidence="9" id="KW-0413">Isomerase</keyword>
<dbReference type="GO" id="GO:0016787">
    <property type="term" value="F:hydrolase activity"/>
    <property type="evidence" value="ECO:0007669"/>
    <property type="project" value="UniProtKB-KW"/>
</dbReference>
<dbReference type="Gene3D" id="1.10.860.10">
    <property type="entry name" value="DNAb Helicase, Chain A"/>
    <property type="match status" value="1"/>
</dbReference>
<evidence type="ECO:0000313" key="14">
    <source>
        <dbReference type="EMBL" id="MBI2465815.1"/>
    </source>
</evidence>
<evidence type="ECO:0000313" key="15">
    <source>
        <dbReference type="Proteomes" id="UP000709672"/>
    </source>
</evidence>
<dbReference type="PROSITE" id="PS51199">
    <property type="entry name" value="SF4_HELICASE"/>
    <property type="match status" value="1"/>
</dbReference>
<keyword evidence="4 12" id="KW-0547">Nucleotide-binding</keyword>
<evidence type="ECO:0000256" key="2">
    <source>
        <dbReference type="ARBA" id="ARBA00022515"/>
    </source>
</evidence>
<keyword evidence="7 12" id="KW-0067">ATP-binding</keyword>
<dbReference type="Proteomes" id="UP000709672">
    <property type="component" value="Unassembled WGS sequence"/>
</dbReference>
<sequence>MAFAPITKTDLASPFSEKGRISADKLPPQSLEAEESVLGSLLMDKNAVIRVADILRPEDFYKRAHQLVFTAILHLYEKSEPVDVLSLSNRLKETGDLENVGGTSYLADLVNSVPTASNVAHYAKIVRHKKILRDLLSASQDIARLGFEENQDIELVLDEAEKRIFSIAERSLKQDFMPIKLALEDAFERIDKLHRGGGALRGLATGFADLDNYLGGLQKSDLVVLAARPSLGKTSLALDIARHAAIREKAAVGIFSLEMSKEQLVDRLLASEAGVDLWRLRTGRLSMDGADSDFSRIQEAMGVLAETPIFIDDAASANIIQMRTMARRLQAEHSLGLIIVDYLQLMEGRNSNSENRVQEISEISRSLKNLARELDVPVLALSQLSRAVESRSPQIPKLSDLRESGSIEQDADVVLFIYREDREKPNTDRKNVAEIIISKHRNGPVGKIDLYFNADQVSFRNLAKNITE</sequence>
<dbReference type="NCBIfam" id="NF004384">
    <property type="entry name" value="PRK05748.1"/>
    <property type="match status" value="1"/>
</dbReference>
<dbReference type="GO" id="GO:0005829">
    <property type="term" value="C:cytosol"/>
    <property type="evidence" value="ECO:0007669"/>
    <property type="project" value="TreeGrafter"/>
</dbReference>
<keyword evidence="8 12" id="KW-0238">DNA-binding</keyword>
<evidence type="ECO:0000259" key="13">
    <source>
        <dbReference type="PROSITE" id="PS51199"/>
    </source>
</evidence>
<dbReference type="GO" id="GO:0043139">
    <property type="term" value="F:5'-3' DNA helicase activity"/>
    <property type="evidence" value="ECO:0007669"/>
    <property type="project" value="UniProtKB-EC"/>
</dbReference>
<dbReference type="InterPro" id="IPR036185">
    <property type="entry name" value="DNA_heli_DnaB-like_N_sf"/>
</dbReference>
<dbReference type="SMART" id="SM00382">
    <property type="entry name" value="AAA"/>
    <property type="match status" value="1"/>
</dbReference>
<protein>
    <recommendedName>
        <fullName evidence="11 12">Replicative DNA helicase</fullName>
        <ecNumber evidence="11 12">5.6.2.3</ecNumber>
    </recommendedName>
</protein>
<dbReference type="FunFam" id="3.40.50.300:FF:001761">
    <property type="entry name" value="Replicative DNA helicase"/>
    <property type="match status" value="1"/>
</dbReference>
<comment type="catalytic activity">
    <reaction evidence="10 12">
        <text>ATP + H2O = ADP + phosphate + H(+)</text>
        <dbReference type="Rhea" id="RHEA:13065"/>
        <dbReference type="ChEBI" id="CHEBI:15377"/>
        <dbReference type="ChEBI" id="CHEBI:15378"/>
        <dbReference type="ChEBI" id="CHEBI:30616"/>
        <dbReference type="ChEBI" id="CHEBI:43474"/>
        <dbReference type="ChEBI" id="CHEBI:456216"/>
        <dbReference type="EC" id="5.6.2.3"/>
    </reaction>
</comment>
<dbReference type="InterPro" id="IPR003593">
    <property type="entry name" value="AAA+_ATPase"/>
</dbReference>
<keyword evidence="5 12" id="KW-0378">Hydrolase</keyword>
<dbReference type="Pfam" id="PF03796">
    <property type="entry name" value="DnaB_C"/>
    <property type="match status" value="1"/>
</dbReference>
<dbReference type="Gene3D" id="3.40.50.300">
    <property type="entry name" value="P-loop containing nucleotide triphosphate hydrolases"/>
    <property type="match status" value="1"/>
</dbReference>
<accession>A0A931YD98</accession>
<evidence type="ECO:0000256" key="6">
    <source>
        <dbReference type="ARBA" id="ARBA00022806"/>
    </source>
</evidence>
<dbReference type="InterPro" id="IPR007692">
    <property type="entry name" value="DNA_helicase_DnaB"/>
</dbReference>
<gene>
    <name evidence="14" type="primary">dnaB</name>
    <name evidence="14" type="ORF">HYV66_01125</name>
</gene>
<keyword evidence="6 12" id="KW-0347">Helicase</keyword>
<evidence type="ECO:0000256" key="4">
    <source>
        <dbReference type="ARBA" id="ARBA00022741"/>
    </source>
</evidence>
<dbReference type="PANTHER" id="PTHR30153:SF2">
    <property type="entry name" value="REPLICATIVE DNA HELICASE"/>
    <property type="match status" value="1"/>
</dbReference>
<dbReference type="InterPro" id="IPR007693">
    <property type="entry name" value="DNA_helicase_DnaB-like_N"/>
</dbReference>
<evidence type="ECO:0000256" key="7">
    <source>
        <dbReference type="ARBA" id="ARBA00022840"/>
    </source>
</evidence>
<dbReference type="EMBL" id="JACPHQ010000014">
    <property type="protein sequence ID" value="MBI2465815.1"/>
    <property type="molecule type" value="Genomic_DNA"/>
</dbReference>
<evidence type="ECO:0000256" key="3">
    <source>
        <dbReference type="ARBA" id="ARBA00022705"/>
    </source>
</evidence>
<dbReference type="SUPFAM" id="SSF48024">
    <property type="entry name" value="N-terminal domain of DnaB helicase"/>
    <property type="match status" value="1"/>
</dbReference>